<proteinExistence type="predicted"/>
<accession>A0A4Y2MBI5</accession>
<dbReference type="EMBL" id="BGPR01007058">
    <property type="protein sequence ID" value="GBN23943.1"/>
    <property type="molecule type" value="Genomic_DNA"/>
</dbReference>
<keyword evidence="2" id="KW-1185">Reference proteome</keyword>
<name>A0A4Y2MBI5_ARAVE</name>
<protein>
    <submittedName>
        <fullName evidence="1">Uncharacterized protein</fullName>
    </submittedName>
</protein>
<evidence type="ECO:0000313" key="2">
    <source>
        <dbReference type="Proteomes" id="UP000499080"/>
    </source>
</evidence>
<organism evidence="1 2">
    <name type="scientific">Araneus ventricosus</name>
    <name type="common">Orbweaver spider</name>
    <name type="synonym">Epeira ventricosa</name>
    <dbReference type="NCBI Taxonomy" id="182803"/>
    <lineage>
        <taxon>Eukaryota</taxon>
        <taxon>Metazoa</taxon>
        <taxon>Ecdysozoa</taxon>
        <taxon>Arthropoda</taxon>
        <taxon>Chelicerata</taxon>
        <taxon>Arachnida</taxon>
        <taxon>Araneae</taxon>
        <taxon>Araneomorphae</taxon>
        <taxon>Entelegynae</taxon>
        <taxon>Araneoidea</taxon>
        <taxon>Araneidae</taxon>
        <taxon>Araneus</taxon>
    </lineage>
</organism>
<gene>
    <name evidence="1" type="ORF">AVEN_74067_1</name>
</gene>
<reference evidence="1 2" key="1">
    <citation type="journal article" date="2019" name="Sci. Rep.">
        <title>Orb-weaving spider Araneus ventricosus genome elucidates the spidroin gene catalogue.</title>
        <authorList>
            <person name="Kono N."/>
            <person name="Nakamura H."/>
            <person name="Ohtoshi R."/>
            <person name="Moran D.A.P."/>
            <person name="Shinohara A."/>
            <person name="Yoshida Y."/>
            <person name="Fujiwara M."/>
            <person name="Mori M."/>
            <person name="Tomita M."/>
            <person name="Arakawa K."/>
        </authorList>
    </citation>
    <scope>NUCLEOTIDE SEQUENCE [LARGE SCALE GENOMIC DNA]</scope>
</reference>
<sequence>MGWWKTTFDDISGRHELSYEIKMNEIGRVVEAGGLDEEFFMGRNLSTIRQPQPLDRFRSFLFHMKAYDVLICRHGSPAPPPFWNGIEKTYKECMVDKCFFDFVPKWGGGKTTFYDISGRHKLSYEKKLSKSVGWLRLSDSMKNFLWGKTFGQFASHNHPTDFENFYFI</sequence>
<comment type="caution">
    <text evidence="1">The sequence shown here is derived from an EMBL/GenBank/DDBJ whole genome shotgun (WGS) entry which is preliminary data.</text>
</comment>
<evidence type="ECO:0000313" key="1">
    <source>
        <dbReference type="EMBL" id="GBN23943.1"/>
    </source>
</evidence>
<dbReference type="AlphaFoldDB" id="A0A4Y2MBI5"/>
<dbReference type="Proteomes" id="UP000499080">
    <property type="component" value="Unassembled WGS sequence"/>
</dbReference>